<evidence type="ECO:0000313" key="2">
    <source>
        <dbReference type="Proteomes" id="UP000255467"/>
    </source>
</evidence>
<dbReference type="Proteomes" id="UP000255467">
    <property type="component" value="Unassembled WGS sequence"/>
</dbReference>
<evidence type="ECO:0000313" key="1">
    <source>
        <dbReference type="EMBL" id="SUD49074.1"/>
    </source>
</evidence>
<proteinExistence type="predicted"/>
<organism evidence="1 2">
    <name type="scientific">Nocardia otitidiscaviarum</name>
    <dbReference type="NCBI Taxonomy" id="1823"/>
    <lineage>
        <taxon>Bacteria</taxon>
        <taxon>Bacillati</taxon>
        <taxon>Actinomycetota</taxon>
        <taxon>Actinomycetes</taxon>
        <taxon>Mycobacteriales</taxon>
        <taxon>Nocardiaceae</taxon>
        <taxon>Nocardia</taxon>
    </lineage>
</organism>
<dbReference type="EMBL" id="UGRY01000006">
    <property type="protein sequence ID" value="SUD49074.1"/>
    <property type="molecule type" value="Genomic_DNA"/>
</dbReference>
<dbReference type="RefSeq" id="WP_039813970.1">
    <property type="nucleotide sequence ID" value="NZ_CP041695.1"/>
</dbReference>
<dbReference type="AlphaFoldDB" id="A0A379JL39"/>
<gene>
    <name evidence="1" type="ORF">NCTC1934_06424</name>
</gene>
<protein>
    <submittedName>
        <fullName evidence="1">Uncharacterized protein</fullName>
    </submittedName>
</protein>
<name>A0A379JL39_9NOCA</name>
<reference evidence="1 2" key="1">
    <citation type="submission" date="2018-06" db="EMBL/GenBank/DDBJ databases">
        <authorList>
            <consortium name="Pathogen Informatics"/>
            <person name="Doyle S."/>
        </authorList>
    </citation>
    <scope>NUCLEOTIDE SEQUENCE [LARGE SCALE GENOMIC DNA]</scope>
    <source>
        <strain evidence="1 2">NCTC1934</strain>
    </source>
</reference>
<keyword evidence="2" id="KW-1185">Reference proteome</keyword>
<dbReference type="STRING" id="1406858.GCA_000710895_01014"/>
<accession>A0A379JL39</accession>
<sequence length="70" mass="7724">MTQMLQHSGTPRSIGSGKAHFTDINGDCSVEPRALTYRQARAVLRAHDQHFACRQYLAAVAFLSADCDDD</sequence>
<dbReference type="GeneID" id="80332933"/>